<evidence type="ECO:0000313" key="1">
    <source>
        <dbReference type="EMBL" id="KAF2464499.1"/>
    </source>
</evidence>
<proteinExistence type="predicted"/>
<evidence type="ECO:0000313" key="2">
    <source>
        <dbReference type="Proteomes" id="UP000799755"/>
    </source>
</evidence>
<name>A0ACB6QC43_9PLEO</name>
<gene>
    <name evidence="1" type="ORF">BDR25DRAFT_346700</name>
</gene>
<protein>
    <submittedName>
        <fullName evidence="1">Uncharacterized protein</fullName>
    </submittedName>
</protein>
<keyword evidence="2" id="KW-1185">Reference proteome</keyword>
<dbReference type="Proteomes" id="UP000799755">
    <property type="component" value="Unassembled WGS sequence"/>
</dbReference>
<organism evidence="1 2">
    <name type="scientific">Lindgomyces ingoldianus</name>
    <dbReference type="NCBI Taxonomy" id="673940"/>
    <lineage>
        <taxon>Eukaryota</taxon>
        <taxon>Fungi</taxon>
        <taxon>Dikarya</taxon>
        <taxon>Ascomycota</taxon>
        <taxon>Pezizomycotina</taxon>
        <taxon>Dothideomycetes</taxon>
        <taxon>Pleosporomycetidae</taxon>
        <taxon>Pleosporales</taxon>
        <taxon>Lindgomycetaceae</taxon>
        <taxon>Lindgomyces</taxon>
    </lineage>
</organism>
<dbReference type="EMBL" id="MU003536">
    <property type="protein sequence ID" value="KAF2464499.1"/>
    <property type="molecule type" value="Genomic_DNA"/>
</dbReference>
<comment type="caution">
    <text evidence="1">The sequence shown here is derived from an EMBL/GenBank/DDBJ whole genome shotgun (WGS) entry which is preliminary data.</text>
</comment>
<reference evidence="1" key="1">
    <citation type="journal article" date="2020" name="Stud. Mycol.">
        <title>101 Dothideomycetes genomes: a test case for predicting lifestyles and emergence of pathogens.</title>
        <authorList>
            <person name="Haridas S."/>
            <person name="Albert R."/>
            <person name="Binder M."/>
            <person name="Bloem J."/>
            <person name="Labutti K."/>
            <person name="Salamov A."/>
            <person name="Andreopoulos B."/>
            <person name="Baker S."/>
            <person name="Barry K."/>
            <person name="Bills G."/>
            <person name="Bluhm B."/>
            <person name="Cannon C."/>
            <person name="Castanera R."/>
            <person name="Culley D."/>
            <person name="Daum C."/>
            <person name="Ezra D."/>
            <person name="Gonzalez J."/>
            <person name="Henrissat B."/>
            <person name="Kuo A."/>
            <person name="Liang C."/>
            <person name="Lipzen A."/>
            <person name="Lutzoni F."/>
            <person name="Magnuson J."/>
            <person name="Mondo S."/>
            <person name="Nolan M."/>
            <person name="Ohm R."/>
            <person name="Pangilinan J."/>
            <person name="Park H.-J."/>
            <person name="Ramirez L."/>
            <person name="Alfaro M."/>
            <person name="Sun H."/>
            <person name="Tritt A."/>
            <person name="Yoshinaga Y."/>
            <person name="Zwiers L.-H."/>
            <person name="Turgeon B."/>
            <person name="Goodwin S."/>
            <person name="Spatafora J."/>
            <person name="Crous P."/>
            <person name="Grigoriev I."/>
        </authorList>
    </citation>
    <scope>NUCLEOTIDE SEQUENCE</scope>
    <source>
        <strain evidence="1">ATCC 200398</strain>
    </source>
</reference>
<sequence length="154" mass="16750">MSVIMGDASWRLETESEGDGRGSLSRRVERILALPEIKLEIVCADSHEAVETVHQPNSTHTSSPDERTRNTGLWTYLMSGAGRKKARHVISTIRVRRSALPSSSDPNPSPQTRLQPTPTLLKLPPPTSAHPSRPSSSPSEWQASSAGQGTHSHT</sequence>
<accession>A0ACB6QC43</accession>